<name>A0A3D8SDA9_9HELO</name>
<organism evidence="1 2">
    <name type="scientific">Coleophoma cylindrospora</name>
    <dbReference type="NCBI Taxonomy" id="1849047"/>
    <lineage>
        <taxon>Eukaryota</taxon>
        <taxon>Fungi</taxon>
        <taxon>Dikarya</taxon>
        <taxon>Ascomycota</taxon>
        <taxon>Pezizomycotina</taxon>
        <taxon>Leotiomycetes</taxon>
        <taxon>Helotiales</taxon>
        <taxon>Dermateaceae</taxon>
        <taxon>Coleophoma</taxon>
    </lineage>
</organism>
<dbReference type="EMBL" id="PDLM01000002">
    <property type="protein sequence ID" value="RDW84293.1"/>
    <property type="molecule type" value="Genomic_DNA"/>
</dbReference>
<accession>A0A3D8SDA9</accession>
<protein>
    <submittedName>
        <fullName evidence="1">Uncharacterized protein</fullName>
    </submittedName>
</protein>
<gene>
    <name evidence="1" type="ORF">BP6252_01883</name>
</gene>
<evidence type="ECO:0000313" key="1">
    <source>
        <dbReference type="EMBL" id="RDW84293.1"/>
    </source>
</evidence>
<proteinExistence type="predicted"/>
<sequence length="95" mass="10604">MTSSQFNKLSQERGDCGSCHLAFFHNTATLNPAPPSLWLGRVIDRHSRKRDAIESQGIEEIGWKSHRDSTAKTDAIRIDTDSLTVRKNLIENPGA</sequence>
<dbReference type="OrthoDB" id="10600789at2759"/>
<comment type="caution">
    <text evidence="1">The sequence shown here is derived from an EMBL/GenBank/DDBJ whole genome shotgun (WGS) entry which is preliminary data.</text>
</comment>
<dbReference type="AlphaFoldDB" id="A0A3D8SDA9"/>
<reference evidence="1 2" key="1">
    <citation type="journal article" date="2018" name="IMA Fungus">
        <title>IMA Genome-F 9: Draft genome sequence of Annulohypoxylon stygium, Aspergillus mulundensis, Berkeleyomyces basicola (syn. Thielaviopsis basicola), Ceratocystis smalleyi, two Cercospora beticola strains, Coleophoma cylindrospora, Fusarium fracticaudum, Phialophora cf. hyalina, and Morchella septimelata.</title>
        <authorList>
            <person name="Wingfield B.D."/>
            <person name="Bills G.F."/>
            <person name="Dong Y."/>
            <person name="Huang W."/>
            <person name="Nel W.J."/>
            <person name="Swalarsk-Parry B.S."/>
            <person name="Vaghefi N."/>
            <person name="Wilken P.M."/>
            <person name="An Z."/>
            <person name="de Beer Z.W."/>
            <person name="De Vos L."/>
            <person name="Chen L."/>
            <person name="Duong T.A."/>
            <person name="Gao Y."/>
            <person name="Hammerbacher A."/>
            <person name="Kikkert J.R."/>
            <person name="Li Y."/>
            <person name="Li H."/>
            <person name="Li K."/>
            <person name="Li Q."/>
            <person name="Liu X."/>
            <person name="Ma X."/>
            <person name="Naidoo K."/>
            <person name="Pethybridge S.J."/>
            <person name="Sun J."/>
            <person name="Steenkamp E.T."/>
            <person name="van der Nest M.A."/>
            <person name="van Wyk S."/>
            <person name="Wingfield M.J."/>
            <person name="Xiong C."/>
            <person name="Yue Q."/>
            <person name="Zhang X."/>
        </authorList>
    </citation>
    <scope>NUCLEOTIDE SEQUENCE [LARGE SCALE GENOMIC DNA]</scope>
    <source>
        <strain evidence="1 2">BP6252</strain>
    </source>
</reference>
<keyword evidence="2" id="KW-1185">Reference proteome</keyword>
<dbReference type="Proteomes" id="UP000256645">
    <property type="component" value="Unassembled WGS sequence"/>
</dbReference>
<evidence type="ECO:0000313" key="2">
    <source>
        <dbReference type="Proteomes" id="UP000256645"/>
    </source>
</evidence>